<dbReference type="EMBL" id="KZ679678">
    <property type="protein sequence ID" value="PTB56351.1"/>
    <property type="molecule type" value="Genomic_DNA"/>
</dbReference>
<evidence type="ECO:0000313" key="1">
    <source>
        <dbReference type="EMBL" id="PTB56351.1"/>
    </source>
</evidence>
<reference evidence="1 2" key="1">
    <citation type="submission" date="2016-07" db="EMBL/GenBank/DDBJ databases">
        <title>Multiple horizontal gene transfer events from other fungi enriched the ability of initially mycotrophic Trichoderma (Ascomycota) to feed on dead plant biomass.</title>
        <authorList>
            <consortium name="DOE Joint Genome Institute"/>
            <person name="Aerts A."/>
            <person name="Atanasova L."/>
            <person name="Chenthamara K."/>
            <person name="Zhang J."/>
            <person name="Grujic M."/>
            <person name="Henrissat B."/>
            <person name="Kuo A."/>
            <person name="Salamov A."/>
            <person name="Lipzen A."/>
            <person name="Labutti K."/>
            <person name="Barry K."/>
            <person name="Miao Y."/>
            <person name="Rahimi M.J."/>
            <person name="Shen Q."/>
            <person name="Grigoriev I.V."/>
            <person name="Kubicek C.P."/>
            <person name="Druzhinina I.S."/>
        </authorList>
    </citation>
    <scope>NUCLEOTIDE SEQUENCE [LARGE SCALE GENOMIC DNA]</scope>
    <source>
        <strain evidence="1 2">CBS 226.95</strain>
    </source>
</reference>
<sequence length="165" mass="18863">MNRPEWGIWIAKHEWVRFGRLFSGFWGWCCEGLSSTRYLLAALKSDEAVLVIGGSRFSDSGHVRNALSRLTYSVHVPWRKRRINTNHSLYFVLTWAAGNSLPSRRLLRMLADYALPCHGGESRKRSVRGICTPVLYGISHSYTSIRACTSRQNKQQLSSFLTERA</sequence>
<gene>
    <name evidence="1" type="ORF">M431DRAFT_492807</name>
</gene>
<dbReference type="AlphaFoldDB" id="A0A2T4AGY4"/>
<organism evidence="1 2">
    <name type="scientific">Trichoderma harzianum CBS 226.95</name>
    <dbReference type="NCBI Taxonomy" id="983964"/>
    <lineage>
        <taxon>Eukaryota</taxon>
        <taxon>Fungi</taxon>
        <taxon>Dikarya</taxon>
        <taxon>Ascomycota</taxon>
        <taxon>Pezizomycotina</taxon>
        <taxon>Sordariomycetes</taxon>
        <taxon>Hypocreomycetidae</taxon>
        <taxon>Hypocreales</taxon>
        <taxon>Hypocreaceae</taxon>
        <taxon>Trichoderma</taxon>
    </lineage>
</organism>
<accession>A0A2T4AGY4</accession>
<keyword evidence="2" id="KW-1185">Reference proteome</keyword>
<evidence type="ECO:0000313" key="2">
    <source>
        <dbReference type="Proteomes" id="UP000241690"/>
    </source>
</evidence>
<dbReference type="RefSeq" id="XP_024776028.1">
    <property type="nucleotide sequence ID" value="XM_024917042.1"/>
</dbReference>
<protein>
    <submittedName>
        <fullName evidence="1">Uncharacterized protein</fullName>
    </submittedName>
</protein>
<name>A0A2T4AGY4_TRIHA</name>
<dbReference type="Proteomes" id="UP000241690">
    <property type="component" value="Unassembled WGS sequence"/>
</dbReference>
<dbReference type="GeneID" id="36625611"/>
<proteinExistence type="predicted"/>